<keyword evidence="3" id="KW-1185">Reference proteome</keyword>
<protein>
    <submittedName>
        <fullName evidence="2">Uncharacterized protein</fullName>
    </submittedName>
</protein>
<proteinExistence type="predicted"/>
<evidence type="ECO:0000313" key="2">
    <source>
        <dbReference type="EMBL" id="GJS54584.1"/>
    </source>
</evidence>
<feature type="compositionally biased region" description="Low complexity" evidence="1">
    <location>
        <begin position="128"/>
        <end position="138"/>
    </location>
</feature>
<evidence type="ECO:0000256" key="1">
    <source>
        <dbReference type="SAM" id="MobiDB-lite"/>
    </source>
</evidence>
<accession>A0ABQ4WNY1</accession>
<feature type="compositionally biased region" description="Basic and acidic residues" evidence="1">
    <location>
        <begin position="211"/>
        <end position="223"/>
    </location>
</feature>
<gene>
    <name evidence="2" type="ORF">Tco_0627946</name>
</gene>
<feature type="region of interest" description="Disordered" evidence="1">
    <location>
        <begin position="86"/>
        <end position="250"/>
    </location>
</feature>
<dbReference type="EMBL" id="BQNB010008809">
    <property type="protein sequence ID" value="GJS54584.1"/>
    <property type="molecule type" value="Genomic_DNA"/>
</dbReference>
<name>A0ABQ4WNY1_9ASTR</name>
<feature type="compositionally biased region" description="Acidic residues" evidence="1">
    <location>
        <begin position="141"/>
        <end position="210"/>
    </location>
</feature>
<reference evidence="2" key="2">
    <citation type="submission" date="2022-01" db="EMBL/GenBank/DDBJ databases">
        <authorList>
            <person name="Yamashiro T."/>
            <person name="Shiraishi A."/>
            <person name="Satake H."/>
            <person name="Nakayama K."/>
        </authorList>
    </citation>
    <scope>NUCLEOTIDE SEQUENCE</scope>
</reference>
<comment type="caution">
    <text evidence="2">The sequence shown here is derived from an EMBL/GenBank/DDBJ whole genome shotgun (WGS) entry which is preliminary data.</text>
</comment>
<dbReference type="Proteomes" id="UP001151760">
    <property type="component" value="Unassembled WGS sequence"/>
</dbReference>
<evidence type="ECO:0000313" key="3">
    <source>
        <dbReference type="Proteomes" id="UP001151760"/>
    </source>
</evidence>
<reference evidence="2" key="1">
    <citation type="journal article" date="2022" name="Int. J. Mol. Sci.">
        <title>Draft Genome of Tanacetum Coccineum: Genomic Comparison of Closely Related Tanacetum-Family Plants.</title>
        <authorList>
            <person name="Yamashiro T."/>
            <person name="Shiraishi A."/>
            <person name="Nakayama K."/>
            <person name="Satake H."/>
        </authorList>
    </citation>
    <scope>NUCLEOTIDE SEQUENCE</scope>
</reference>
<sequence length="985" mass="112304">MYYPSAHKVIVNFFMTKDQSVPRRNSVNWHYARDDYMFTMIKVVSRHEDTQLYGAILPNELTNENIRNSKSYKEYYAIALGAEPPKTKARVKKKQVGSDKTNTPLTVKGKRLKTSTKAAKPAKKKQPAKTSKAKAAQKSSEEDDDDEVNVSDDDNADNNDNADNDDDANNDDDVDKDDVDDDVDNQDDENPDDTNQDDNDEQTDSDNDGDDFVHPKLSTHDDEARQDDEEEEMDEEPTHEEDEANKLYRDVNVNLKGRDTEMTDAPLPNVEGTQVTEDTHVIITAPVNPEGQQQSSSVTSGFVPNMLNPSPNTGIDSIFTLNTEATSLVDVSVTTIVEPPLLSATTLPPPPTPLITHLQKTPVPTPTNVPSSSLQDLPNIGSLFGFDHRLKTLENNFSEFNQKNQFVAAVSLIPSIVDAYLANKMHEAVITAVKLQSERLRDEAQAENADFLNKLDDNIKKIIKDQVKEQVKAQVSKILPKIEKTVNEQLEVEVMTRSSTESKISVAIAANLSELELKKILIDKMESNKLIYRSDEQNNLYKALVDAYKSDKLILDTYGDTVWFKRCRDDEDKDEEPSVGSNRRSKRRRDGKEPESTSAPKEKTPKTTEGSKSHYKSVGESAQAEEPMHTAKDLEEPAHQEFETGVTEDQPNKETPQILDWFQRPTKLPSLDRDWNKTVPDAHGPVQPWLSSLAYKEDPRESFNELMDTPLDFLAFVMNRLKVDTLTPELLTGPTFELIKGSFKSLVELEYLFEEVYKATTNKLDWDNPEGQQYPHDLRKSLPLIPNSREMYGHIKWIDDLSLQMWSQVPISYDKYALWGISHWERKRQQFYGFAANRESARDVYSKRRIIAVTKLEIVDWHNYKHLDWITLRIQDIEDMRSLLFKASDKSHVKERPTLMSPKECFHKNVVIRRRVEDLQLGVRKVTKIHSMISTMLRLKGNSDVVSVHRLSGDTVTKAKQELMIQAIDNQLRQELCGWRKLLVD</sequence>
<feature type="region of interest" description="Disordered" evidence="1">
    <location>
        <begin position="570"/>
        <end position="631"/>
    </location>
</feature>
<feature type="compositionally biased region" description="Basic and acidic residues" evidence="1">
    <location>
        <begin position="590"/>
        <end position="612"/>
    </location>
</feature>
<feature type="compositionally biased region" description="Basic residues" evidence="1">
    <location>
        <begin position="108"/>
        <end position="127"/>
    </location>
</feature>
<feature type="compositionally biased region" description="Acidic residues" evidence="1">
    <location>
        <begin position="224"/>
        <end position="243"/>
    </location>
</feature>
<organism evidence="2 3">
    <name type="scientific">Tanacetum coccineum</name>
    <dbReference type="NCBI Taxonomy" id="301880"/>
    <lineage>
        <taxon>Eukaryota</taxon>
        <taxon>Viridiplantae</taxon>
        <taxon>Streptophyta</taxon>
        <taxon>Embryophyta</taxon>
        <taxon>Tracheophyta</taxon>
        <taxon>Spermatophyta</taxon>
        <taxon>Magnoliopsida</taxon>
        <taxon>eudicotyledons</taxon>
        <taxon>Gunneridae</taxon>
        <taxon>Pentapetalae</taxon>
        <taxon>asterids</taxon>
        <taxon>campanulids</taxon>
        <taxon>Asterales</taxon>
        <taxon>Asteraceae</taxon>
        <taxon>Asteroideae</taxon>
        <taxon>Anthemideae</taxon>
        <taxon>Anthemidinae</taxon>
        <taxon>Tanacetum</taxon>
    </lineage>
</organism>